<sequence length="434" mass="46464">MLPSPPPDLPPDPVVPIPQPPEHKVVMLSMGGLATLLAALAMLGPFSIDAYLPAFPNIIASLGATPIEVQQTLTAFMLAFAAMVLWHGALSDSFGRRNVVLVALLVFAVGTFGCASAHSVHYLWIFRIMQGVSAGAGVVVGRAIIRDLYAGAPAARLLSMVTMIFSIAPAIAPVFGGWIVTWFDWRAIFLAILAYTVLLFVFCYKHLPETIAPSKRQPFNPRYLARNYGEILGSPLFHLKAGIIAFNFAGLFLFIAAAPVMLPVHLGLGPHQFAWLFIPSVAGIFLGALVANRLAGRLSFGRQIGIGFGFLLAAALFNVLYHVFLPPALPWTVAPMFFFTFGSSIIAPSATLLALDLFPHIRGTVASCQSFAVTMLGAIVAGVIAPFLSHSVLWLAAGQLGFGLASLLCWIGSRHLRRRLTGRAGDAPRETAEL</sequence>
<dbReference type="Proteomes" id="UP000241421">
    <property type="component" value="Unassembled WGS sequence"/>
</dbReference>
<reference evidence="10 11" key="1">
    <citation type="submission" date="2018-04" db="EMBL/GenBank/DDBJ databases">
        <title>Massilia violaceinigra sp. nov., a novel purple-pigmented bacterium isolated from Tianshan glacier, Xinjiang, China.</title>
        <authorList>
            <person name="Wang H."/>
        </authorList>
    </citation>
    <scope>NUCLEOTIDE SEQUENCE [LARGE SCALE GENOMIC DNA]</scope>
    <source>
        <strain evidence="10 11">B448-2</strain>
    </source>
</reference>
<dbReference type="AlphaFoldDB" id="A0A2U2HMZ2"/>
<keyword evidence="11" id="KW-1185">Reference proteome</keyword>
<feature type="transmembrane region" description="Helical" evidence="8">
    <location>
        <begin position="187"/>
        <end position="207"/>
    </location>
</feature>
<feature type="transmembrane region" description="Helical" evidence="8">
    <location>
        <begin position="336"/>
        <end position="358"/>
    </location>
</feature>
<comment type="caution">
    <text evidence="10">The sequence shown here is derived from an EMBL/GenBank/DDBJ whole genome shotgun (WGS) entry which is preliminary data.</text>
</comment>
<feature type="transmembrane region" description="Helical" evidence="8">
    <location>
        <begin position="273"/>
        <end position="292"/>
    </location>
</feature>
<evidence type="ECO:0000259" key="9">
    <source>
        <dbReference type="PROSITE" id="PS50850"/>
    </source>
</evidence>
<dbReference type="SUPFAM" id="SSF103473">
    <property type="entry name" value="MFS general substrate transporter"/>
    <property type="match status" value="1"/>
</dbReference>
<organism evidence="10 11">
    <name type="scientific">Massilia glaciei</name>
    <dbReference type="NCBI Taxonomy" id="1524097"/>
    <lineage>
        <taxon>Bacteria</taxon>
        <taxon>Pseudomonadati</taxon>
        <taxon>Pseudomonadota</taxon>
        <taxon>Betaproteobacteria</taxon>
        <taxon>Burkholderiales</taxon>
        <taxon>Oxalobacteraceae</taxon>
        <taxon>Telluria group</taxon>
        <taxon>Massilia</taxon>
    </lineage>
</organism>
<protein>
    <recommendedName>
        <fullName evidence="8">Bcr/CflA family efflux transporter</fullName>
    </recommendedName>
</protein>
<keyword evidence="6 8" id="KW-1133">Transmembrane helix</keyword>
<dbReference type="GO" id="GO:0005886">
    <property type="term" value="C:plasma membrane"/>
    <property type="evidence" value="ECO:0007669"/>
    <property type="project" value="UniProtKB-SubCell"/>
</dbReference>
<dbReference type="Pfam" id="PF07690">
    <property type="entry name" value="MFS_1"/>
    <property type="match status" value="1"/>
</dbReference>
<keyword evidence="5 8" id="KW-0812">Transmembrane</keyword>
<dbReference type="GO" id="GO:0042910">
    <property type="term" value="F:xenobiotic transmembrane transporter activity"/>
    <property type="evidence" value="ECO:0007669"/>
    <property type="project" value="InterPro"/>
</dbReference>
<feature type="transmembrane region" description="Helical" evidence="8">
    <location>
        <begin position="241"/>
        <end position="261"/>
    </location>
</feature>
<dbReference type="PROSITE" id="PS50850">
    <property type="entry name" value="MFS"/>
    <property type="match status" value="1"/>
</dbReference>
<feature type="transmembrane region" description="Helical" evidence="8">
    <location>
        <begin position="394"/>
        <end position="413"/>
    </location>
</feature>
<dbReference type="InterPro" id="IPR020846">
    <property type="entry name" value="MFS_dom"/>
</dbReference>
<dbReference type="Gene3D" id="1.20.1720.10">
    <property type="entry name" value="Multidrug resistance protein D"/>
    <property type="match status" value="1"/>
</dbReference>
<dbReference type="InterPro" id="IPR011701">
    <property type="entry name" value="MFS"/>
</dbReference>
<comment type="similarity">
    <text evidence="2 8">Belongs to the major facilitator superfamily. Bcr/CmlA family.</text>
</comment>
<accession>A0A2U2HMZ2</accession>
<feature type="transmembrane region" description="Helical" evidence="8">
    <location>
        <begin position="124"/>
        <end position="145"/>
    </location>
</feature>
<evidence type="ECO:0000256" key="6">
    <source>
        <dbReference type="ARBA" id="ARBA00022989"/>
    </source>
</evidence>
<comment type="subcellular location">
    <subcellularLocation>
        <location evidence="8">Cell inner membrane</location>
        <topology evidence="8">Multi-pass membrane protein</topology>
    </subcellularLocation>
    <subcellularLocation>
        <location evidence="1">Cell membrane</location>
        <topology evidence="1">Multi-pass membrane protein</topology>
    </subcellularLocation>
</comment>
<keyword evidence="7 8" id="KW-0472">Membrane</keyword>
<feature type="transmembrane region" description="Helical" evidence="8">
    <location>
        <begin position="304"/>
        <end position="324"/>
    </location>
</feature>
<dbReference type="GO" id="GO:1990961">
    <property type="term" value="P:xenobiotic detoxification by transmembrane export across the plasma membrane"/>
    <property type="evidence" value="ECO:0007669"/>
    <property type="project" value="InterPro"/>
</dbReference>
<evidence type="ECO:0000256" key="1">
    <source>
        <dbReference type="ARBA" id="ARBA00004651"/>
    </source>
</evidence>
<feature type="domain" description="Major facilitator superfamily (MFS) profile" evidence="9">
    <location>
        <begin position="24"/>
        <end position="415"/>
    </location>
</feature>
<feature type="transmembrane region" description="Helical" evidence="8">
    <location>
        <begin position="157"/>
        <end position="181"/>
    </location>
</feature>
<proteinExistence type="inferred from homology"/>
<evidence type="ECO:0000256" key="2">
    <source>
        <dbReference type="ARBA" id="ARBA00006236"/>
    </source>
</evidence>
<dbReference type="RefSeq" id="WP_106757284.1">
    <property type="nucleotide sequence ID" value="NZ_PXWF02000139.1"/>
</dbReference>
<evidence type="ECO:0000313" key="11">
    <source>
        <dbReference type="Proteomes" id="UP000241421"/>
    </source>
</evidence>
<feature type="transmembrane region" description="Helical" evidence="8">
    <location>
        <begin position="99"/>
        <end position="118"/>
    </location>
</feature>
<dbReference type="OrthoDB" id="9814303at2"/>
<evidence type="ECO:0000256" key="8">
    <source>
        <dbReference type="RuleBase" id="RU365088"/>
    </source>
</evidence>
<evidence type="ECO:0000256" key="4">
    <source>
        <dbReference type="ARBA" id="ARBA00022475"/>
    </source>
</evidence>
<dbReference type="InterPro" id="IPR004812">
    <property type="entry name" value="Efflux_drug-R_Bcr/CmlA"/>
</dbReference>
<name>A0A2U2HMZ2_9BURK</name>
<keyword evidence="8" id="KW-0997">Cell inner membrane</keyword>
<evidence type="ECO:0000313" key="10">
    <source>
        <dbReference type="EMBL" id="PWF48796.1"/>
    </source>
</evidence>
<feature type="transmembrane region" description="Helical" evidence="8">
    <location>
        <begin position="73"/>
        <end position="90"/>
    </location>
</feature>
<keyword evidence="3 8" id="KW-0813">Transport</keyword>
<dbReference type="PANTHER" id="PTHR23502">
    <property type="entry name" value="MAJOR FACILITATOR SUPERFAMILY"/>
    <property type="match status" value="1"/>
</dbReference>
<evidence type="ECO:0000256" key="5">
    <source>
        <dbReference type="ARBA" id="ARBA00022692"/>
    </source>
</evidence>
<dbReference type="NCBIfam" id="TIGR00710">
    <property type="entry name" value="efflux_Bcr_CflA"/>
    <property type="match status" value="1"/>
</dbReference>
<dbReference type="EMBL" id="PXWF02000139">
    <property type="protein sequence ID" value="PWF48796.1"/>
    <property type="molecule type" value="Genomic_DNA"/>
</dbReference>
<dbReference type="PANTHER" id="PTHR23502:SF132">
    <property type="entry name" value="POLYAMINE TRANSPORTER 2-RELATED"/>
    <property type="match status" value="1"/>
</dbReference>
<gene>
    <name evidence="10" type="ORF">C7C56_009995</name>
</gene>
<keyword evidence="4" id="KW-1003">Cell membrane</keyword>
<dbReference type="CDD" id="cd17320">
    <property type="entry name" value="MFS_MdfA_MDR_like"/>
    <property type="match status" value="1"/>
</dbReference>
<dbReference type="GO" id="GO:0015385">
    <property type="term" value="F:sodium:proton antiporter activity"/>
    <property type="evidence" value="ECO:0007669"/>
    <property type="project" value="TreeGrafter"/>
</dbReference>
<feature type="transmembrane region" description="Helical" evidence="8">
    <location>
        <begin position="370"/>
        <end position="388"/>
    </location>
</feature>
<evidence type="ECO:0000256" key="3">
    <source>
        <dbReference type="ARBA" id="ARBA00022448"/>
    </source>
</evidence>
<evidence type="ECO:0000256" key="7">
    <source>
        <dbReference type="ARBA" id="ARBA00023136"/>
    </source>
</evidence>
<feature type="transmembrane region" description="Helical" evidence="8">
    <location>
        <begin position="25"/>
        <end position="43"/>
    </location>
</feature>
<dbReference type="InterPro" id="IPR036259">
    <property type="entry name" value="MFS_trans_sf"/>
</dbReference>